<dbReference type="Proteomes" id="UP000886653">
    <property type="component" value="Unassembled WGS sequence"/>
</dbReference>
<name>A0A9P6NRU8_9BASI</name>
<organism evidence="1 2">
    <name type="scientific">Cronartium quercuum f. sp. fusiforme G11</name>
    <dbReference type="NCBI Taxonomy" id="708437"/>
    <lineage>
        <taxon>Eukaryota</taxon>
        <taxon>Fungi</taxon>
        <taxon>Dikarya</taxon>
        <taxon>Basidiomycota</taxon>
        <taxon>Pucciniomycotina</taxon>
        <taxon>Pucciniomycetes</taxon>
        <taxon>Pucciniales</taxon>
        <taxon>Coleosporiaceae</taxon>
        <taxon>Cronartium</taxon>
    </lineage>
</organism>
<dbReference type="OrthoDB" id="10586013at2759"/>
<reference evidence="1" key="1">
    <citation type="submission" date="2013-11" db="EMBL/GenBank/DDBJ databases">
        <title>Genome sequence of the fusiform rust pathogen reveals effectors for host alternation and coevolution with pine.</title>
        <authorList>
            <consortium name="DOE Joint Genome Institute"/>
            <person name="Smith K."/>
            <person name="Pendleton A."/>
            <person name="Kubisiak T."/>
            <person name="Anderson C."/>
            <person name="Salamov A."/>
            <person name="Aerts A."/>
            <person name="Riley R."/>
            <person name="Clum A."/>
            <person name="Lindquist E."/>
            <person name="Ence D."/>
            <person name="Campbell M."/>
            <person name="Kronenberg Z."/>
            <person name="Feau N."/>
            <person name="Dhillon B."/>
            <person name="Hamelin R."/>
            <person name="Burleigh J."/>
            <person name="Smith J."/>
            <person name="Yandell M."/>
            <person name="Nelson C."/>
            <person name="Grigoriev I."/>
            <person name="Davis J."/>
        </authorList>
    </citation>
    <scope>NUCLEOTIDE SEQUENCE</scope>
    <source>
        <strain evidence="1">G11</strain>
    </source>
</reference>
<evidence type="ECO:0000313" key="1">
    <source>
        <dbReference type="EMBL" id="KAG0150839.1"/>
    </source>
</evidence>
<gene>
    <name evidence="1" type="ORF">CROQUDRAFT_37668</name>
</gene>
<proteinExistence type="predicted"/>
<evidence type="ECO:0000313" key="2">
    <source>
        <dbReference type="Proteomes" id="UP000886653"/>
    </source>
</evidence>
<comment type="caution">
    <text evidence="1">The sequence shown here is derived from an EMBL/GenBank/DDBJ whole genome shotgun (WGS) entry which is preliminary data.</text>
</comment>
<sequence length="76" mass="8813">MDWPTMSERIISISKMLNNLDLDAKNFIHNYLFSNNSDIKSQHQYWRTATGWTSTERLLLTIGQLVILDSIGGLER</sequence>
<keyword evidence="2" id="KW-1185">Reference proteome</keyword>
<accession>A0A9P6NRU8</accession>
<dbReference type="EMBL" id="MU167216">
    <property type="protein sequence ID" value="KAG0150839.1"/>
    <property type="molecule type" value="Genomic_DNA"/>
</dbReference>
<protein>
    <submittedName>
        <fullName evidence="1">Uncharacterized protein</fullName>
    </submittedName>
</protein>
<dbReference type="AlphaFoldDB" id="A0A9P6NRU8"/>